<keyword evidence="2" id="KW-1185">Reference proteome</keyword>
<accession>A0A243QDG6</accession>
<reference evidence="1 2" key="1">
    <citation type="submission" date="2017-05" db="EMBL/GenBank/DDBJ databases">
        <title>Biotechnological potential of actinobacteria isolated from South African environments.</title>
        <authorList>
            <person name="Le Roes-Hill M."/>
            <person name="Prins A."/>
            <person name="Durrell K.A."/>
        </authorList>
    </citation>
    <scope>NUCLEOTIDE SEQUENCE [LARGE SCALE GENOMIC DNA]</scope>
    <source>
        <strain evidence="1">BS2</strain>
    </source>
</reference>
<evidence type="ECO:0000313" key="2">
    <source>
        <dbReference type="Proteomes" id="UP000194632"/>
    </source>
</evidence>
<dbReference type="STRING" id="417102.CA982_05740"/>
<evidence type="ECO:0000313" key="1">
    <source>
        <dbReference type="EMBL" id="OUC79808.1"/>
    </source>
</evidence>
<gene>
    <name evidence="1" type="ORF">CA982_05740</name>
</gene>
<comment type="caution">
    <text evidence="1">The sequence shown here is derived from an EMBL/GenBank/DDBJ whole genome shotgun (WGS) entry which is preliminary data.</text>
</comment>
<dbReference type="OrthoDB" id="4376989at2"/>
<proteinExistence type="predicted"/>
<organism evidence="1 2">
    <name type="scientific">Gordonia lacunae</name>
    <dbReference type="NCBI Taxonomy" id="417102"/>
    <lineage>
        <taxon>Bacteria</taxon>
        <taxon>Bacillati</taxon>
        <taxon>Actinomycetota</taxon>
        <taxon>Actinomycetes</taxon>
        <taxon>Mycobacteriales</taxon>
        <taxon>Gordoniaceae</taxon>
        <taxon>Gordonia</taxon>
    </lineage>
</organism>
<dbReference type="EMBL" id="NGFO01000005">
    <property type="protein sequence ID" value="OUC79808.1"/>
    <property type="molecule type" value="Genomic_DNA"/>
</dbReference>
<dbReference type="Proteomes" id="UP000194632">
    <property type="component" value="Unassembled WGS sequence"/>
</dbReference>
<name>A0A243QDG6_9ACTN</name>
<protein>
    <submittedName>
        <fullName evidence="1">Uncharacterized protein</fullName>
    </submittedName>
</protein>
<dbReference type="RefSeq" id="WP_086534395.1">
    <property type="nucleotide sequence ID" value="NZ_NGFO01000005.1"/>
</dbReference>
<sequence length="105" mass="11460">MDQLLLDDIQTRGAITPHLTAVRLGDDALTYGELADRVDDYGSVLAEYGMSPTSAFYAALMHCMPSLVDIDPVDARLQVIGEIQAWLGRERGEVASARPRLRAVS</sequence>
<dbReference type="SUPFAM" id="SSF56801">
    <property type="entry name" value="Acetyl-CoA synthetase-like"/>
    <property type="match status" value="1"/>
</dbReference>
<dbReference type="AlphaFoldDB" id="A0A243QDG6"/>